<accession>A0AA92V5K1</accession>
<reference evidence="1 2" key="1">
    <citation type="submission" date="2018-08" db="EMBL/GenBank/DDBJ databases">
        <title>A genome reference for cultivated species of the human gut microbiota.</title>
        <authorList>
            <person name="Zou Y."/>
            <person name="Xue W."/>
            <person name="Luo G."/>
        </authorList>
    </citation>
    <scope>NUCLEOTIDE SEQUENCE [LARGE SCALE GENOMIC DNA]</scope>
    <source>
        <strain evidence="1 2">AF43-2</strain>
    </source>
</reference>
<protein>
    <submittedName>
        <fullName evidence="1">DUF2589 domain-containing protein</fullName>
    </submittedName>
</protein>
<name>A0AA92V5K1_9BACT</name>
<proteinExistence type="predicted"/>
<evidence type="ECO:0000313" key="2">
    <source>
        <dbReference type="Proteomes" id="UP000284562"/>
    </source>
</evidence>
<gene>
    <name evidence="1" type="ORF">DW064_14165</name>
</gene>
<evidence type="ECO:0000313" key="1">
    <source>
        <dbReference type="EMBL" id="RHK45886.1"/>
    </source>
</evidence>
<organism evidence="1 2">
    <name type="scientific">Segatella copri</name>
    <dbReference type="NCBI Taxonomy" id="165179"/>
    <lineage>
        <taxon>Bacteria</taxon>
        <taxon>Pseudomonadati</taxon>
        <taxon>Bacteroidota</taxon>
        <taxon>Bacteroidia</taxon>
        <taxon>Bacteroidales</taxon>
        <taxon>Prevotellaceae</taxon>
        <taxon>Segatella</taxon>
    </lineage>
</organism>
<dbReference type="RefSeq" id="WP_119238442.1">
    <property type="nucleotide sequence ID" value="NZ_JAHRGB010000047.1"/>
</dbReference>
<dbReference type="Proteomes" id="UP000284562">
    <property type="component" value="Unassembled WGS sequence"/>
</dbReference>
<dbReference type="EMBL" id="QRNN01000088">
    <property type="protein sequence ID" value="RHK45886.1"/>
    <property type="molecule type" value="Genomic_DNA"/>
</dbReference>
<dbReference type="AlphaFoldDB" id="A0AA92V5K1"/>
<comment type="caution">
    <text evidence="1">The sequence shown here is derived from an EMBL/GenBank/DDBJ whole genome shotgun (WGS) entry which is preliminary data.</text>
</comment>
<sequence>MAIDTTPSQVATSALQAIPFGSIIGGPLKACIEAQAMAAQTSWQFIQEVGLNTDPKTGQKEAVNVSFQFMQNGRMVQLNVPLLTIVPIPYIAIHDIDINFKANISASSSSVSEQSSSSALDAGAEVTAGLKVGPFHMDAKMNANYSSKKDSKATQESKYSVEYTMDVAVKAGQDSMPAGLAKVLELLGSALDVSDPEGTLEVSARELTLSGGKATLIATYKNNNGIFEPQAIIVQTKPANNNEQPGNVSDDMLTCSPSDDSVVLEFKQAHKYLIKAGSKTIEVNIKQDESKAQTD</sequence>
<dbReference type="Pfam" id="PF11655">
    <property type="entry name" value="DUF2589"/>
    <property type="match status" value="1"/>
</dbReference>
<dbReference type="InterPro" id="IPR024510">
    <property type="entry name" value="DUF2589"/>
</dbReference>